<organism evidence="1 2">
    <name type="scientific">Ilex paraguariensis</name>
    <name type="common">yerba mate</name>
    <dbReference type="NCBI Taxonomy" id="185542"/>
    <lineage>
        <taxon>Eukaryota</taxon>
        <taxon>Viridiplantae</taxon>
        <taxon>Streptophyta</taxon>
        <taxon>Embryophyta</taxon>
        <taxon>Tracheophyta</taxon>
        <taxon>Spermatophyta</taxon>
        <taxon>Magnoliopsida</taxon>
        <taxon>eudicotyledons</taxon>
        <taxon>Gunneridae</taxon>
        <taxon>Pentapetalae</taxon>
        <taxon>asterids</taxon>
        <taxon>campanulids</taxon>
        <taxon>Aquifoliales</taxon>
        <taxon>Aquifoliaceae</taxon>
        <taxon>Ilex</taxon>
    </lineage>
</organism>
<evidence type="ECO:0000313" key="2">
    <source>
        <dbReference type="Proteomes" id="UP001642360"/>
    </source>
</evidence>
<protein>
    <submittedName>
        <fullName evidence="1">Uncharacterized protein</fullName>
    </submittedName>
</protein>
<gene>
    <name evidence="1" type="ORF">ILEXP_LOCUS42540</name>
</gene>
<evidence type="ECO:0000313" key="1">
    <source>
        <dbReference type="EMBL" id="CAK9172854.1"/>
    </source>
</evidence>
<dbReference type="Proteomes" id="UP001642360">
    <property type="component" value="Unassembled WGS sequence"/>
</dbReference>
<proteinExistence type="predicted"/>
<dbReference type="EMBL" id="CAUOFW020006080">
    <property type="protein sequence ID" value="CAK9172854.1"/>
    <property type="molecule type" value="Genomic_DNA"/>
</dbReference>
<sequence length="247" mass="27868">MTFSSQLELSLIRSTQNNTTKYQWFVYSFNSGETSERFAIPIYCKSLILHCVEKESVMLLEAVRRLKVQELLAYVHESCQAGTAREFKEVVRSNMEVDGKSKLVDYVPVLKWIDLQGIRLRMTGFFGKVISVFDSGSKHIAIKEKSCFSSNRRCTGYSSRQRGQLAFDTDVGFTPDVALDGWLRSFTPLLGSLKMDSLQRIWTWNTSLGLSAEGSQPTCYPNASSENRLTVFSCAGAPQFPASITYR</sequence>
<dbReference type="PANTHER" id="PTHR24299">
    <property type="entry name" value="CYTOCHROME P450 FAMILY 1"/>
    <property type="match status" value="1"/>
</dbReference>
<name>A0ABC8TTU0_9AQUA</name>
<reference evidence="1 2" key="1">
    <citation type="submission" date="2024-02" db="EMBL/GenBank/DDBJ databases">
        <authorList>
            <person name="Vignale AGUSTIN F."/>
            <person name="Sosa J E."/>
            <person name="Modenutti C."/>
        </authorList>
    </citation>
    <scope>NUCLEOTIDE SEQUENCE [LARGE SCALE GENOMIC DNA]</scope>
</reference>
<keyword evidence="2" id="KW-1185">Reference proteome</keyword>
<dbReference type="AlphaFoldDB" id="A0ABC8TTU0"/>
<dbReference type="PANTHER" id="PTHR24299:SF59">
    <property type="entry name" value="CYTOCHROME P450 SUPERFAMILY PROTEIN"/>
    <property type="match status" value="1"/>
</dbReference>
<comment type="caution">
    <text evidence="1">The sequence shown here is derived from an EMBL/GenBank/DDBJ whole genome shotgun (WGS) entry which is preliminary data.</text>
</comment>
<accession>A0ABC8TTU0</accession>